<evidence type="ECO:0000259" key="1">
    <source>
        <dbReference type="Pfam" id="PF03781"/>
    </source>
</evidence>
<dbReference type="InterPro" id="IPR042095">
    <property type="entry name" value="SUMF_sf"/>
</dbReference>
<feature type="non-terminal residue" evidence="2">
    <location>
        <position position="241"/>
    </location>
</feature>
<dbReference type="SUPFAM" id="SSF56436">
    <property type="entry name" value="C-type lectin-like"/>
    <property type="match status" value="1"/>
</dbReference>
<dbReference type="Gene3D" id="3.90.930.1">
    <property type="match status" value="1"/>
</dbReference>
<dbReference type="EMBL" id="UINC01129352">
    <property type="protein sequence ID" value="SVD09679.1"/>
    <property type="molecule type" value="Genomic_DNA"/>
</dbReference>
<accession>A0A382SIJ3</accession>
<dbReference type="PANTHER" id="PTHR23150:SF19">
    <property type="entry name" value="FORMYLGLYCINE-GENERATING ENZYME"/>
    <property type="match status" value="1"/>
</dbReference>
<gene>
    <name evidence="2" type="ORF">METZ01_LOCUS362533</name>
</gene>
<dbReference type="SUPFAM" id="SSF82185">
    <property type="entry name" value="Histone H3 K4-specific methyltransferase SET7/9 N-terminal domain"/>
    <property type="match status" value="1"/>
</dbReference>
<evidence type="ECO:0000313" key="2">
    <source>
        <dbReference type="EMBL" id="SVD09679.1"/>
    </source>
</evidence>
<reference evidence="2" key="1">
    <citation type="submission" date="2018-05" db="EMBL/GenBank/DDBJ databases">
        <authorList>
            <person name="Lanie J.A."/>
            <person name="Ng W.-L."/>
            <person name="Kazmierczak K.M."/>
            <person name="Andrzejewski T.M."/>
            <person name="Davidsen T.M."/>
            <person name="Wayne K.J."/>
            <person name="Tettelin H."/>
            <person name="Glass J.I."/>
            <person name="Rusch D."/>
            <person name="Podicherti R."/>
            <person name="Tsui H.-C.T."/>
            <person name="Winkler M.E."/>
        </authorList>
    </citation>
    <scope>NUCLEOTIDE SEQUENCE</scope>
</reference>
<dbReference type="InterPro" id="IPR051043">
    <property type="entry name" value="Sulfatase_Mod_Factor_Kinase"/>
</dbReference>
<dbReference type="GO" id="GO:0120147">
    <property type="term" value="F:formylglycine-generating oxidase activity"/>
    <property type="evidence" value="ECO:0007669"/>
    <property type="project" value="TreeGrafter"/>
</dbReference>
<organism evidence="2">
    <name type="scientific">marine metagenome</name>
    <dbReference type="NCBI Taxonomy" id="408172"/>
    <lineage>
        <taxon>unclassified sequences</taxon>
        <taxon>metagenomes</taxon>
        <taxon>ecological metagenomes</taxon>
    </lineage>
</organism>
<dbReference type="InterPro" id="IPR016187">
    <property type="entry name" value="CTDL_fold"/>
</dbReference>
<dbReference type="PANTHER" id="PTHR23150">
    <property type="entry name" value="SULFATASE MODIFYING FACTOR 1, 2"/>
    <property type="match status" value="1"/>
</dbReference>
<feature type="domain" description="Sulfatase-modifying factor enzyme-like" evidence="1">
    <location>
        <begin position="140"/>
        <end position="226"/>
    </location>
</feature>
<protein>
    <recommendedName>
        <fullName evidence="1">Sulfatase-modifying factor enzyme-like domain-containing protein</fullName>
    </recommendedName>
</protein>
<dbReference type="InterPro" id="IPR005532">
    <property type="entry name" value="SUMF_dom"/>
</dbReference>
<dbReference type="Pfam" id="PF03781">
    <property type="entry name" value="FGE-sulfatase"/>
    <property type="match status" value="1"/>
</dbReference>
<name>A0A382SIJ3_9ZZZZ</name>
<proteinExistence type="predicted"/>
<sequence length="241" mass="28306">MKKILLLVLLLSVGVPQQPKMNEIITETHHNGLKKVISVFKGNGIKERLVGKYGFYDDESKKFIELYRNNKKHGQFLYWYQNGQKRIEGTFKDGKLDGIWTHWYQNGQKNWEGIFKNGEDSEKWTYWYDDGREIVTVILEFISVEGGEFDMGSATGDGDENQKHRVRLSDFSISKTEVTFKQYDVFCDATGRQKPDDEGWGRGDRPVINVTWHDARDFCEWLSRQMISFPYNTDKVDEFMR</sequence>
<dbReference type="Gene3D" id="3.90.1580.10">
    <property type="entry name" value="paralog of FGE (formylglycine-generating enzyme)"/>
    <property type="match status" value="1"/>
</dbReference>
<dbReference type="AlphaFoldDB" id="A0A382SIJ3"/>